<gene>
    <name evidence="2" type="ORF">GHT07_07380</name>
</gene>
<evidence type="ECO:0000313" key="3">
    <source>
        <dbReference type="Proteomes" id="UP000487350"/>
    </source>
</evidence>
<evidence type="ECO:0000256" key="1">
    <source>
        <dbReference type="SAM" id="MobiDB-lite"/>
    </source>
</evidence>
<dbReference type="EMBL" id="WJBU01000006">
    <property type="protein sequence ID" value="MRD47095.1"/>
    <property type="molecule type" value="Genomic_DNA"/>
</dbReference>
<dbReference type="AlphaFoldDB" id="A0A844AS28"/>
<dbReference type="RefSeq" id="WP_153584432.1">
    <property type="nucleotide sequence ID" value="NZ_WJBU01000006.1"/>
</dbReference>
<organism evidence="2 3">
    <name type="scientific">Caenimonas koreensis DSM 17982</name>
    <dbReference type="NCBI Taxonomy" id="1121255"/>
    <lineage>
        <taxon>Bacteria</taxon>
        <taxon>Pseudomonadati</taxon>
        <taxon>Pseudomonadota</taxon>
        <taxon>Betaproteobacteria</taxon>
        <taxon>Burkholderiales</taxon>
        <taxon>Comamonadaceae</taxon>
        <taxon>Caenimonas</taxon>
    </lineage>
</organism>
<keyword evidence="3" id="KW-1185">Reference proteome</keyword>
<dbReference type="Proteomes" id="UP000487350">
    <property type="component" value="Unassembled WGS sequence"/>
</dbReference>
<sequence length="298" mass="32266">MDTSYHSRRLDFNMGELPKFTPSPALEAERAARLKGGTAVAPDNSSQLESAQTSGRFTPGELAHVESELGKIVDTAATYHLQCVYRANHIKVDFANGGWTNGRKITAQEVQAANQKAMDAGEQLAQREAESAAILAALRAAEPGQNEVTIDCDGTLPYPWEIGLPSDFKLQHAPQTAPESTGTLDPSLAQNGPRPLEADEEIKKETAPSTNEVMQGISALSVAVGAAPLHGCTVSIVEHIFKLPERRDRLEMLWQVQLKLDSLAGQCDRGPTQDAAAEHIPALRSWIDACRHELLMQS</sequence>
<feature type="compositionally biased region" description="Polar residues" evidence="1">
    <location>
        <begin position="173"/>
        <end position="190"/>
    </location>
</feature>
<accession>A0A844AS28</accession>
<evidence type="ECO:0000313" key="2">
    <source>
        <dbReference type="EMBL" id="MRD47095.1"/>
    </source>
</evidence>
<reference evidence="2 3" key="1">
    <citation type="submission" date="2019-11" db="EMBL/GenBank/DDBJ databases">
        <title>Caenimonas koreensis gen. nov., sp. nov., isolated from activated sludge.</title>
        <authorList>
            <person name="Seung H.R."/>
        </authorList>
    </citation>
    <scope>NUCLEOTIDE SEQUENCE [LARGE SCALE GENOMIC DNA]</scope>
    <source>
        <strain evidence="2 3">EMB320</strain>
    </source>
</reference>
<feature type="region of interest" description="Disordered" evidence="1">
    <location>
        <begin position="36"/>
        <end position="57"/>
    </location>
</feature>
<feature type="region of interest" description="Disordered" evidence="1">
    <location>
        <begin position="172"/>
        <end position="195"/>
    </location>
</feature>
<protein>
    <submittedName>
        <fullName evidence="2">Uncharacterized protein</fullName>
    </submittedName>
</protein>
<feature type="compositionally biased region" description="Polar residues" evidence="1">
    <location>
        <begin position="43"/>
        <end position="56"/>
    </location>
</feature>
<proteinExistence type="predicted"/>
<name>A0A844AS28_9BURK</name>
<comment type="caution">
    <text evidence="2">The sequence shown here is derived from an EMBL/GenBank/DDBJ whole genome shotgun (WGS) entry which is preliminary data.</text>
</comment>